<name>A0A6I1FYD1_9BACI</name>
<dbReference type="Proteomes" id="UP000429595">
    <property type="component" value="Unassembled WGS sequence"/>
</dbReference>
<protein>
    <submittedName>
        <fullName evidence="8">TIGR00282 family metallophosphoesterase</fullName>
    </submittedName>
</protein>
<evidence type="ECO:0000256" key="5">
    <source>
        <dbReference type="ARBA" id="ARBA00061401"/>
    </source>
</evidence>
<sequence length="266" mass="29144">MKILFTGDVVGAPGRDMISQYLPMLKNKYRPDWTIVNGENAASGRGITAKIYRQFLADGADAVTLGNHAWDNKDIFDFIDEAKALVRPANFPEGTPGSGLLFVKRAGIEAAIINLQGRTFMPALDCPFKKAESLVAKARERTPVIFVDFHAEATSEKQALGWFLDGKVTAVIGTHTHVQTADNRILPKGTAYLSDVGMTGPYDSILGMEKEAVLKKFITGLPVRFEVPKSGRTQLSACLIEIDKKTGTAKKIERILINDDFPFIAE</sequence>
<accession>A0A6I1FYD1</accession>
<proteinExistence type="inferred from homology"/>
<keyword evidence="3" id="KW-0378">Hydrolase</keyword>
<dbReference type="GO" id="GO:0004113">
    <property type="term" value="F:2',3'-cyclic-nucleotide 3'-phosphodiesterase activity"/>
    <property type="evidence" value="ECO:0007669"/>
    <property type="project" value="TreeGrafter"/>
</dbReference>
<keyword evidence="9" id="KW-1185">Reference proteome</keyword>
<evidence type="ECO:0000256" key="6">
    <source>
        <dbReference type="PIRSR" id="PIRSR004789-50"/>
    </source>
</evidence>
<evidence type="ECO:0000256" key="2">
    <source>
        <dbReference type="ARBA" id="ARBA00022723"/>
    </source>
</evidence>
<dbReference type="Gene3D" id="3.60.21.10">
    <property type="match status" value="1"/>
</dbReference>
<evidence type="ECO:0000256" key="4">
    <source>
        <dbReference type="ARBA" id="ARBA00023004"/>
    </source>
</evidence>
<feature type="binding site" evidence="7">
    <location>
        <position position="8"/>
    </location>
    <ligand>
        <name>Fe cation</name>
        <dbReference type="ChEBI" id="CHEBI:24875"/>
        <label>1</label>
    </ligand>
</feature>
<dbReference type="CDD" id="cd07382">
    <property type="entry name" value="MPP_DR1281"/>
    <property type="match status" value="1"/>
</dbReference>
<gene>
    <name evidence="8" type="ORF">F9802_05255</name>
</gene>
<dbReference type="AlphaFoldDB" id="A0A6I1FYD1"/>
<keyword evidence="2 7" id="KW-0479">Metal-binding</keyword>
<dbReference type="RefSeq" id="WP_152150104.1">
    <property type="nucleotide sequence ID" value="NZ_WEIO01000002.1"/>
</dbReference>
<dbReference type="InterPro" id="IPR029052">
    <property type="entry name" value="Metallo-depent_PP-like"/>
</dbReference>
<feature type="binding site" evidence="7">
    <location>
        <position position="39"/>
    </location>
    <ligand>
        <name>Fe cation</name>
        <dbReference type="ChEBI" id="CHEBI:24875"/>
        <label>2</label>
    </ligand>
</feature>
<dbReference type="EMBL" id="WEIO01000002">
    <property type="protein sequence ID" value="KAB7708118.1"/>
    <property type="molecule type" value="Genomic_DNA"/>
</dbReference>
<dbReference type="Pfam" id="PF13277">
    <property type="entry name" value="YmdB"/>
    <property type="match status" value="1"/>
</dbReference>
<feature type="binding site" evidence="7">
    <location>
        <position position="67"/>
    </location>
    <ligand>
        <name>Fe cation</name>
        <dbReference type="ChEBI" id="CHEBI:24875"/>
        <label>2</label>
    </ligand>
</feature>
<comment type="cofactor">
    <cofactor evidence="1">
        <name>Fe(3+)</name>
        <dbReference type="ChEBI" id="CHEBI:29034"/>
    </cofactor>
</comment>
<comment type="similarity">
    <text evidence="5">Belongs to the YmdB-like family.</text>
</comment>
<evidence type="ECO:0000313" key="8">
    <source>
        <dbReference type="EMBL" id="KAB7708118.1"/>
    </source>
</evidence>
<feature type="binding site" evidence="7">
    <location>
        <position position="177"/>
    </location>
    <ligand>
        <name>Fe cation</name>
        <dbReference type="ChEBI" id="CHEBI:24875"/>
        <label>1</label>
    </ligand>
</feature>
<dbReference type="GO" id="GO:0046872">
    <property type="term" value="F:metal ion binding"/>
    <property type="evidence" value="ECO:0007669"/>
    <property type="project" value="UniProtKB-KW"/>
</dbReference>
<evidence type="ECO:0000256" key="3">
    <source>
        <dbReference type="ARBA" id="ARBA00022801"/>
    </source>
</evidence>
<evidence type="ECO:0000313" key="9">
    <source>
        <dbReference type="Proteomes" id="UP000429595"/>
    </source>
</evidence>
<feature type="binding site" evidence="7">
    <location>
        <position position="40"/>
    </location>
    <ligand>
        <name>Fe cation</name>
        <dbReference type="ChEBI" id="CHEBI:24875"/>
        <label>1</label>
    </ligand>
</feature>
<organism evidence="8 9">
    <name type="scientific">Bacillus aerolatus</name>
    <dbReference type="NCBI Taxonomy" id="2653354"/>
    <lineage>
        <taxon>Bacteria</taxon>
        <taxon>Bacillati</taxon>
        <taxon>Bacillota</taxon>
        <taxon>Bacilli</taxon>
        <taxon>Bacillales</taxon>
        <taxon>Bacillaceae</taxon>
        <taxon>Bacillus</taxon>
    </lineage>
</organism>
<evidence type="ECO:0000256" key="7">
    <source>
        <dbReference type="PIRSR" id="PIRSR004789-51"/>
    </source>
</evidence>
<dbReference type="NCBIfam" id="TIGR00282">
    <property type="entry name" value="TIGR00282 family metallophosphoesterase"/>
    <property type="match status" value="1"/>
</dbReference>
<feature type="binding site" evidence="7">
    <location>
        <position position="150"/>
    </location>
    <ligand>
        <name>Fe cation</name>
        <dbReference type="ChEBI" id="CHEBI:24875"/>
        <label>2</label>
    </ligand>
</feature>
<comment type="caution">
    <text evidence="8">The sequence shown here is derived from an EMBL/GenBank/DDBJ whole genome shotgun (WGS) entry which is preliminary data.</text>
</comment>
<dbReference type="SUPFAM" id="SSF56300">
    <property type="entry name" value="Metallo-dependent phosphatases"/>
    <property type="match status" value="1"/>
</dbReference>
<feature type="binding site" evidence="7">
    <location>
        <position position="175"/>
    </location>
    <ligand>
        <name>Fe cation</name>
        <dbReference type="ChEBI" id="CHEBI:24875"/>
        <label>2</label>
    </ligand>
</feature>
<dbReference type="InterPro" id="IPR005235">
    <property type="entry name" value="YmdB-like"/>
</dbReference>
<evidence type="ECO:0000256" key="1">
    <source>
        <dbReference type="ARBA" id="ARBA00001965"/>
    </source>
</evidence>
<dbReference type="PANTHER" id="PTHR36303">
    <property type="entry name" value="2',3'-CYCLIC-NUCLEOTIDE 2'-PHOSPHODIESTERASE"/>
    <property type="match status" value="1"/>
</dbReference>
<feature type="binding site" evidence="7">
    <location>
        <position position="39"/>
    </location>
    <ligand>
        <name>Fe cation</name>
        <dbReference type="ChEBI" id="CHEBI:24875"/>
        <label>1</label>
    </ligand>
</feature>
<keyword evidence="4" id="KW-0408">Iron</keyword>
<dbReference type="PIRSF" id="PIRSF004789">
    <property type="entry name" value="DR1281"/>
    <property type="match status" value="1"/>
</dbReference>
<dbReference type="PANTHER" id="PTHR36303:SF1">
    <property type="entry name" value="2',3'-CYCLIC-NUCLEOTIDE 2'-PHOSPHODIESTERASE"/>
    <property type="match status" value="1"/>
</dbReference>
<feature type="active site" description="Proton donor" evidence="6">
    <location>
        <position position="68"/>
    </location>
</feature>
<reference evidence="8 9" key="1">
    <citation type="submission" date="2019-10" db="EMBL/GenBank/DDBJ databases">
        <title>Bacillus aerolatum sp. nov., isolated from bioaerosol of sport playgrounds.</title>
        <authorList>
            <person name="Chen P."/>
            <person name="Zhang G."/>
        </authorList>
    </citation>
    <scope>NUCLEOTIDE SEQUENCE [LARGE SCALE GENOMIC DNA]</scope>
    <source>
        <strain evidence="8 9">CX253</strain>
    </source>
</reference>
<dbReference type="FunFam" id="3.60.21.10:FF:000016">
    <property type="entry name" value="Putative metallophosphoesterase"/>
    <property type="match status" value="1"/>
</dbReference>